<gene>
    <name evidence="1" type="ORF">CBER1_10654</name>
</gene>
<dbReference type="OrthoDB" id="5302289at2759"/>
<dbReference type="AlphaFoldDB" id="A0A2S6BXX4"/>
<dbReference type="Proteomes" id="UP000237631">
    <property type="component" value="Unassembled WGS sequence"/>
</dbReference>
<proteinExistence type="predicted"/>
<comment type="caution">
    <text evidence="1">The sequence shown here is derived from an EMBL/GenBank/DDBJ whole genome shotgun (WGS) entry which is preliminary data.</text>
</comment>
<sequence>MYIHPGLAVTFATYPSPPSLAADTPLQYSDDELFLMGANTNVNVDGVGVLNYQRAIDIARNSEGELDPMVSAYLEGALTDIWNRVTLHPDDYVMTKDEFAVFNFYRRRFEENEIAEHAVARYWANTYECPAAST</sequence>
<evidence type="ECO:0000313" key="1">
    <source>
        <dbReference type="EMBL" id="PPJ52322.1"/>
    </source>
</evidence>
<keyword evidence="2" id="KW-1185">Reference proteome</keyword>
<dbReference type="EMBL" id="PNEN01001706">
    <property type="protein sequence ID" value="PPJ52322.1"/>
    <property type="molecule type" value="Genomic_DNA"/>
</dbReference>
<name>A0A2S6BXX4_9PEZI</name>
<protein>
    <submittedName>
        <fullName evidence="1">Uncharacterized protein</fullName>
    </submittedName>
</protein>
<accession>A0A2S6BXX4</accession>
<evidence type="ECO:0000313" key="2">
    <source>
        <dbReference type="Proteomes" id="UP000237631"/>
    </source>
</evidence>
<organism evidence="1 2">
    <name type="scientific">Cercospora berteroae</name>
    <dbReference type="NCBI Taxonomy" id="357750"/>
    <lineage>
        <taxon>Eukaryota</taxon>
        <taxon>Fungi</taxon>
        <taxon>Dikarya</taxon>
        <taxon>Ascomycota</taxon>
        <taxon>Pezizomycotina</taxon>
        <taxon>Dothideomycetes</taxon>
        <taxon>Dothideomycetidae</taxon>
        <taxon>Mycosphaerellales</taxon>
        <taxon>Mycosphaerellaceae</taxon>
        <taxon>Cercospora</taxon>
    </lineage>
</organism>
<reference evidence="2" key="1">
    <citation type="journal article" date="2017" name="bioRxiv">
        <title>Conservation of a gene cluster reveals novel cercosporin biosynthetic mechanisms and extends production to the genus Colletotrichum.</title>
        <authorList>
            <person name="de Jonge R."/>
            <person name="Ebert M.K."/>
            <person name="Huitt-Roehl C.R."/>
            <person name="Pal P."/>
            <person name="Suttle J.C."/>
            <person name="Spanner R.E."/>
            <person name="Neubauer J.D."/>
            <person name="Jurick W.M.II."/>
            <person name="Stott K.A."/>
            <person name="Secor G.A."/>
            <person name="Thomma B.P.H.J."/>
            <person name="Van de Peer Y."/>
            <person name="Townsend C.A."/>
            <person name="Bolton M.D."/>
        </authorList>
    </citation>
    <scope>NUCLEOTIDE SEQUENCE [LARGE SCALE GENOMIC DNA]</scope>
    <source>
        <strain evidence="2">CBS538.71</strain>
    </source>
</reference>